<dbReference type="InterPro" id="IPR011013">
    <property type="entry name" value="Gal_mutarotase_sf_dom"/>
</dbReference>
<dbReference type="CDD" id="cd09024">
    <property type="entry name" value="Aldose_epim_lacX"/>
    <property type="match status" value="1"/>
</dbReference>
<evidence type="ECO:0000313" key="2">
    <source>
        <dbReference type="Proteomes" id="UP000785625"/>
    </source>
</evidence>
<sequence length="292" mass="33671">MITIQNDDLVVKVSEVGAQLHSVQKDGFEYLWQGDPASWKRQAPILFPFVGRLKDDQYEYQHNVYHQTQHGFARDENFEVVKKEATRVVMELSDNDHTRKVYPFSFKLQVTYQVTNNQLDVSYMVTNSGDDEQLIYSIGAHPGFNVPVREKGIFEDNVVTVDPAEKYQRIKLVAPGPFNDLEHPKSIDFRQPMPLDHDLFNEDAVVLKTDRQPVTVTVGDPEHHHGVNVITNDNQFIGIWSPYPAKADLLCIEPWWGIADGIHSDGQLIHKQCMDRLEPERSRHYQFAIQVF</sequence>
<accession>A0ABS2H0S5</accession>
<dbReference type="InterPro" id="IPR008183">
    <property type="entry name" value="Aldose_1/G6P_1-epimerase"/>
</dbReference>
<dbReference type="Proteomes" id="UP000785625">
    <property type="component" value="Unassembled WGS sequence"/>
</dbReference>
<keyword evidence="2" id="KW-1185">Reference proteome</keyword>
<dbReference type="PANTHER" id="PTHR11122">
    <property type="entry name" value="APOSPORY-ASSOCIATED PROTEIN C-RELATED"/>
    <property type="match status" value="1"/>
</dbReference>
<dbReference type="SUPFAM" id="SSF74650">
    <property type="entry name" value="Galactose mutarotase-like"/>
    <property type="match status" value="1"/>
</dbReference>
<gene>
    <name evidence="1" type="ORF">H5975_06440</name>
</gene>
<name>A0ABS2H0S5_9LACO</name>
<dbReference type="RefSeq" id="WP_204785360.1">
    <property type="nucleotide sequence ID" value="NZ_JACJKU010000066.1"/>
</dbReference>
<dbReference type="PANTHER" id="PTHR11122:SF13">
    <property type="entry name" value="GLUCOSE-6-PHOSPHATE 1-EPIMERASE"/>
    <property type="match status" value="1"/>
</dbReference>
<evidence type="ECO:0000313" key="1">
    <source>
        <dbReference type="EMBL" id="MBM6941104.1"/>
    </source>
</evidence>
<reference evidence="1 2" key="1">
    <citation type="journal article" date="2021" name="Sci. Rep.">
        <title>The distribution of antibiotic resistance genes in chicken gut microbiota commensals.</title>
        <authorList>
            <person name="Juricova H."/>
            <person name="Matiasovicova J."/>
            <person name="Kubasova T."/>
            <person name="Cejkova D."/>
            <person name="Rychlik I."/>
        </authorList>
    </citation>
    <scope>NUCLEOTIDE SEQUENCE [LARGE SCALE GENOMIC DNA]</scope>
    <source>
        <strain evidence="1 2">An574</strain>
    </source>
</reference>
<comment type="caution">
    <text evidence="1">The sequence shown here is derived from an EMBL/GenBank/DDBJ whole genome shotgun (WGS) entry which is preliminary data.</text>
</comment>
<dbReference type="InterPro" id="IPR014718">
    <property type="entry name" value="GH-type_carb-bd"/>
</dbReference>
<proteinExistence type="predicted"/>
<dbReference type="Pfam" id="PF01263">
    <property type="entry name" value="Aldose_epim"/>
    <property type="match status" value="1"/>
</dbReference>
<dbReference type="EMBL" id="JACJKU010000066">
    <property type="protein sequence ID" value="MBM6941104.1"/>
    <property type="molecule type" value="Genomic_DNA"/>
</dbReference>
<dbReference type="InterPro" id="IPR037481">
    <property type="entry name" value="LacX"/>
</dbReference>
<organism evidence="1 2">
    <name type="scientific">Limosilactobacillus coleohominis</name>
    <dbReference type="NCBI Taxonomy" id="181675"/>
    <lineage>
        <taxon>Bacteria</taxon>
        <taxon>Bacillati</taxon>
        <taxon>Bacillota</taxon>
        <taxon>Bacilli</taxon>
        <taxon>Lactobacillales</taxon>
        <taxon>Lactobacillaceae</taxon>
        <taxon>Limosilactobacillus</taxon>
    </lineage>
</organism>
<protein>
    <submittedName>
        <fullName evidence="1">Aldose 1-epimerase family protein</fullName>
    </submittedName>
</protein>
<dbReference type="Gene3D" id="2.70.98.10">
    <property type="match status" value="1"/>
</dbReference>